<name>A0AAD6RLH0_9ROSI</name>
<proteinExistence type="predicted"/>
<organism evidence="1 2">
    <name type="scientific">Populus alba x Populus x berolinensis</name>
    <dbReference type="NCBI Taxonomy" id="444605"/>
    <lineage>
        <taxon>Eukaryota</taxon>
        <taxon>Viridiplantae</taxon>
        <taxon>Streptophyta</taxon>
        <taxon>Embryophyta</taxon>
        <taxon>Tracheophyta</taxon>
        <taxon>Spermatophyta</taxon>
        <taxon>Magnoliopsida</taxon>
        <taxon>eudicotyledons</taxon>
        <taxon>Gunneridae</taxon>
        <taxon>Pentapetalae</taxon>
        <taxon>rosids</taxon>
        <taxon>fabids</taxon>
        <taxon>Malpighiales</taxon>
        <taxon>Salicaceae</taxon>
        <taxon>Saliceae</taxon>
        <taxon>Populus</taxon>
    </lineage>
</organism>
<dbReference type="AlphaFoldDB" id="A0AAD6RLH0"/>
<dbReference type="Proteomes" id="UP001164929">
    <property type="component" value="Chromosome 1"/>
</dbReference>
<dbReference type="EMBL" id="JAQIZT010000001">
    <property type="protein sequence ID" value="KAJ7011027.1"/>
    <property type="molecule type" value="Genomic_DNA"/>
</dbReference>
<accession>A0AAD6RLH0</accession>
<evidence type="ECO:0000313" key="1">
    <source>
        <dbReference type="EMBL" id="KAJ7011027.1"/>
    </source>
</evidence>
<gene>
    <name evidence="1" type="ORF">NC653_001455</name>
</gene>
<keyword evidence="2" id="KW-1185">Reference proteome</keyword>
<reference evidence="1 2" key="1">
    <citation type="journal article" date="2023" name="Mol. Ecol. Resour.">
        <title>Chromosome-level genome assembly of a triploid poplar Populus alba 'Berolinensis'.</title>
        <authorList>
            <person name="Chen S."/>
            <person name="Yu Y."/>
            <person name="Wang X."/>
            <person name="Wang S."/>
            <person name="Zhang T."/>
            <person name="Zhou Y."/>
            <person name="He R."/>
            <person name="Meng N."/>
            <person name="Wang Y."/>
            <person name="Liu W."/>
            <person name="Liu Z."/>
            <person name="Liu J."/>
            <person name="Guo Q."/>
            <person name="Huang H."/>
            <person name="Sederoff R.R."/>
            <person name="Wang G."/>
            <person name="Qu G."/>
            <person name="Chen S."/>
        </authorList>
    </citation>
    <scope>NUCLEOTIDE SEQUENCE [LARGE SCALE GENOMIC DNA]</scope>
    <source>
        <strain evidence="1">SC-2020</strain>
    </source>
</reference>
<protein>
    <submittedName>
        <fullName evidence="1">Uncharacterized protein</fullName>
    </submittedName>
</protein>
<comment type="caution">
    <text evidence="1">The sequence shown here is derived from an EMBL/GenBank/DDBJ whole genome shotgun (WGS) entry which is preliminary data.</text>
</comment>
<sequence>MLMELDDELYKVPDAGCLNKLLLNAPIDLRVENLDKMWNEEEKMEEKGIIRSIVDESSKMGHSEVSGQHLQALIAGSPPSKAASPNLVATLSEKVF</sequence>
<evidence type="ECO:0000313" key="2">
    <source>
        <dbReference type="Proteomes" id="UP001164929"/>
    </source>
</evidence>